<accession>A0A7X0JNL6</accession>
<protein>
    <submittedName>
        <fullName evidence="1">Uncharacterized protein</fullName>
    </submittedName>
</protein>
<reference evidence="1 2" key="1">
    <citation type="submission" date="2020-08" db="EMBL/GenBank/DDBJ databases">
        <title>The Agave Microbiome: Exploring the role of microbial communities in plant adaptations to desert environments.</title>
        <authorList>
            <person name="Partida-Martinez L.P."/>
        </authorList>
    </citation>
    <scope>NUCLEOTIDE SEQUENCE [LARGE SCALE GENOMIC DNA]</scope>
    <source>
        <strain evidence="1 2">AS3.12</strain>
    </source>
</reference>
<sequence length="57" mass="6456">MTDAAYYDRYGDILHEIPELLASLKAFEMTHPAFKPTAHLVEAGRLERRMRVAANAP</sequence>
<evidence type="ECO:0000313" key="1">
    <source>
        <dbReference type="EMBL" id="MBB6510936.1"/>
    </source>
</evidence>
<dbReference type="EMBL" id="JACHBU010000012">
    <property type="protein sequence ID" value="MBB6510936.1"/>
    <property type="molecule type" value="Genomic_DNA"/>
</dbReference>
<gene>
    <name evidence="1" type="ORF">F4695_004328</name>
</gene>
<keyword evidence="2" id="KW-1185">Reference proteome</keyword>
<organism evidence="1 2">
    <name type="scientific">Rhizobium soli</name>
    <dbReference type="NCBI Taxonomy" id="424798"/>
    <lineage>
        <taxon>Bacteria</taxon>
        <taxon>Pseudomonadati</taxon>
        <taxon>Pseudomonadota</taxon>
        <taxon>Alphaproteobacteria</taxon>
        <taxon>Hyphomicrobiales</taxon>
        <taxon>Rhizobiaceae</taxon>
        <taxon>Rhizobium/Agrobacterium group</taxon>
        <taxon>Rhizobium</taxon>
    </lineage>
</organism>
<name>A0A7X0JNL6_9HYPH</name>
<dbReference type="RefSeq" id="WP_184655975.1">
    <property type="nucleotide sequence ID" value="NZ_JACHBU010000012.1"/>
</dbReference>
<dbReference type="AlphaFoldDB" id="A0A7X0JNL6"/>
<comment type="caution">
    <text evidence="1">The sequence shown here is derived from an EMBL/GenBank/DDBJ whole genome shotgun (WGS) entry which is preliminary data.</text>
</comment>
<proteinExistence type="predicted"/>
<evidence type="ECO:0000313" key="2">
    <source>
        <dbReference type="Proteomes" id="UP000585437"/>
    </source>
</evidence>
<dbReference type="Proteomes" id="UP000585437">
    <property type="component" value="Unassembled WGS sequence"/>
</dbReference>